<name>A0A1G4KKH6_9SACH</name>
<evidence type="ECO:0000313" key="2">
    <source>
        <dbReference type="EMBL" id="SCV05069.1"/>
    </source>
</evidence>
<organism evidence="2 3">
    <name type="scientific">Lachancea nothofagi CBS 11611</name>
    <dbReference type="NCBI Taxonomy" id="1266666"/>
    <lineage>
        <taxon>Eukaryota</taxon>
        <taxon>Fungi</taxon>
        <taxon>Dikarya</taxon>
        <taxon>Ascomycota</taxon>
        <taxon>Saccharomycotina</taxon>
        <taxon>Saccharomycetes</taxon>
        <taxon>Saccharomycetales</taxon>
        <taxon>Saccharomycetaceae</taxon>
        <taxon>Lachancea</taxon>
    </lineage>
</organism>
<protein>
    <submittedName>
        <fullName evidence="2">LANO_0G17788g1_1</fullName>
    </submittedName>
</protein>
<dbReference type="Proteomes" id="UP000189911">
    <property type="component" value="Chromosome G"/>
</dbReference>
<proteinExistence type="predicted"/>
<reference evidence="3" key="1">
    <citation type="submission" date="2016-03" db="EMBL/GenBank/DDBJ databases">
        <authorList>
            <person name="Devillers Hugo."/>
        </authorList>
    </citation>
    <scope>NUCLEOTIDE SEQUENCE [LARGE SCALE GENOMIC DNA]</scope>
</reference>
<gene>
    <name evidence="2" type="ORF">LANO_0G17788G</name>
</gene>
<accession>A0A1G4KKH6</accession>
<evidence type="ECO:0000313" key="3">
    <source>
        <dbReference type="Proteomes" id="UP000189911"/>
    </source>
</evidence>
<dbReference type="OrthoDB" id="3981131at2759"/>
<sequence>MNANTPMSSKDTLEVKRSFSEISNCNASSPEVQTVIEEAHSLVDKLKSNRLYNLGESSGEESRPDDTITWSKQELVHTLDSLSRMLLQSNEQVNRLKLKNMMLTTGLRDSNSRFEVESSLNKQQFERIRCQLVMETHGLHEKVRIQDLKLAKYKETIIEKNKEINKMARLLNDSPTPNSVNLRNTPQSITKAPRLNRNSKLQRRNSNMLATLGLLASHVLSVGNESQVNADNTESDISHDSFSHHQSSAKGSATSPHVLNIPTLPSITSASLTPTSEDSASSKQSFQMPKLRSFSTCDGAVNDLP</sequence>
<feature type="region of interest" description="Disordered" evidence="1">
    <location>
        <begin position="230"/>
        <end position="289"/>
    </location>
</feature>
<evidence type="ECO:0000256" key="1">
    <source>
        <dbReference type="SAM" id="MobiDB-lite"/>
    </source>
</evidence>
<feature type="region of interest" description="Disordered" evidence="1">
    <location>
        <begin position="171"/>
        <end position="202"/>
    </location>
</feature>
<dbReference type="AlphaFoldDB" id="A0A1G4KKH6"/>
<keyword evidence="3" id="KW-1185">Reference proteome</keyword>
<feature type="compositionally biased region" description="Polar residues" evidence="1">
    <location>
        <begin position="244"/>
        <end position="287"/>
    </location>
</feature>
<dbReference type="EMBL" id="LT598453">
    <property type="protein sequence ID" value="SCV05069.1"/>
    <property type="molecule type" value="Genomic_DNA"/>
</dbReference>
<feature type="compositionally biased region" description="Polar residues" evidence="1">
    <location>
        <begin position="173"/>
        <end position="202"/>
    </location>
</feature>